<dbReference type="PANTHER" id="PTHR23099:SF0">
    <property type="entry name" value="GERM CELL NUCLEAR ACIDIC PROTEIN"/>
    <property type="match status" value="1"/>
</dbReference>
<feature type="region of interest" description="Disordered" evidence="1">
    <location>
        <begin position="21"/>
        <end position="398"/>
    </location>
</feature>
<feature type="compositionally biased region" description="Acidic residues" evidence="1">
    <location>
        <begin position="285"/>
        <end position="295"/>
    </location>
</feature>
<dbReference type="Pfam" id="PF10263">
    <property type="entry name" value="SprT-like"/>
    <property type="match status" value="1"/>
</dbReference>
<organism evidence="3 4">
    <name type="scientific">Puccinia coronata f. sp. avenae</name>
    <dbReference type="NCBI Taxonomy" id="200324"/>
    <lineage>
        <taxon>Eukaryota</taxon>
        <taxon>Fungi</taxon>
        <taxon>Dikarya</taxon>
        <taxon>Basidiomycota</taxon>
        <taxon>Pucciniomycotina</taxon>
        <taxon>Pucciniomycetes</taxon>
        <taxon>Pucciniales</taxon>
        <taxon>Pucciniaceae</taxon>
        <taxon>Puccinia</taxon>
    </lineage>
</organism>
<reference evidence="3 4" key="1">
    <citation type="submission" date="2017-11" db="EMBL/GenBank/DDBJ databases">
        <title>De novo assembly and phasing of dikaryotic genomes from two isolates of Puccinia coronata f. sp. avenae, the causal agent of oat crown rust.</title>
        <authorList>
            <person name="Miller M.E."/>
            <person name="Zhang Y."/>
            <person name="Omidvar V."/>
            <person name="Sperschneider J."/>
            <person name="Schwessinger B."/>
            <person name="Raley C."/>
            <person name="Palmer J.M."/>
            <person name="Garnica D."/>
            <person name="Upadhyaya N."/>
            <person name="Rathjen J."/>
            <person name="Taylor J.M."/>
            <person name="Park R.F."/>
            <person name="Dodds P.N."/>
            <person name="Hirsch C.D."/>
            <person name="Kianian S.F."/>
            <person name="Figueroa M."/>
        </authorList>
    </citation>
    <scope>NUCLEOTIDE SEQUENCE [LARGE SCALE GENOMIC DNA]</scope>
    <source>
        <strain evidence="3">12SD80</strain>
    </source>
</reference>
<evidence type="ECO:0000259" key="2">
    <source>
        <dbReference type="SMART" id="SM00731"/>
    </source>
</evidence>
<name>A0A2N5SZR9_9BASI</name>
<dbReference type="PANTHER" id="PTHR23099">
    <property type="entry name" value="TRANSCRIPTIONAL REGULATOR"/>
    <property type="match status" value="1"/>
</dbReference>
<dbReference type="AlphaFoldDB" id="A0A2N5SZR9"/>
<feature type="region of interest" description="Disordered" evidence="1">
    <location>
        <begin position="417"/>
        <end position="709"/>
    </location>
</feature>
<evidence type="ECO:0000313" key="3">
    <source>
        <dbReference type="EMBL" id="PLW18736.1"/>
    </source>
</evidence>
<feature type="compositionally biased region" description="Polar residues" evidence="1">
    <location>
        <begin position="30"/>
        <end position="42"/>
    </location>
</feature>
<feature type="compositionally biased region" description="Basic and acidic residues" evidence="1">
    <location>
        <begin position="168"/>
        <end position="183"/>
    </location>
</feature>
<feature type="compositionally biased region" description="Basic and acidic residues" evidence="1">
    <location>
        <begin position="244"/>
        <end position="261"/>
    </location>
</feature>
<accession>A0A2N5SZR9</accession>
<sequence length="1002" mass="110107">MAQHDEHDRIEVAASRALALISSSAHARSQPVTPTTETNHNSPENKNKNKNKDKNRKDDILDIFMSPDKPKSRLRQLAENSAKKFNTNNSSLTLGGGRETENHPTEHFVLNLGIPSKPAPDPKPLTQYKPPTRRSIGPRRSSIIHKKQPSPTKSPKPDIQVLLDDLDILDRSRSSKSPFDLKKKSPHSVPPKSRSNPPKKPSTTTSQTKASPVATKSRHIPSPDDSTDEDLKPDKPHSSQTPSETHDEVGASLEDDIKPIPEDESDDSTDSFDPKVLLVDTETTTVEEEEEEEKEESIILNPTRPSTRKRPGVTPKRVIQDSSDEEEEHDDDRSRFSSNSFSAKSPKPSSHINKGSAPRRSLRKSSLSLRASHSKQKSPSSSIHRIVGVDDSQSDDSIEIAPSRALQFQKLRSKALTTNSYSTSCDPLGEPGSKNHAHCNDVPTLTHLRRVAIPSDDGSSSDDVEIQINPTNPRPKTSSPKPTKAVSENNKPKAPAGPNSGRRRVISSDDSSSSDDDDKEEERVQITPKDSRLTSSPQPVKVMSENDKPKTHVGLIHRRRYVISSDESSADDAKAPIKPRYSLPKSSSPRPTKVMSENDKPKVQAGPHNRRIQVYSSDESPSDDQKVQTKRRDSRPKSSPKPAKVTAETNKPKAKAGGGTSKTSVPQPKKEPAQPKKETAQPKKETAQPKKGATQPKKATGGKKKAVPQDGSVPFAEIREELARELVLEMNKRIFGRQLPPIEVFWSKRLNSTAGRAHFAYSHDKAGNRVANYRVELALKVVDCVARLRNTLAHELCHVACWAIDQRLRENHGRFFQAWGRKVHAAMPDIIVTTRHSYEISYKFKWSCNRTDCSRVYGRHSDSIKPERQRCLCGGGLVAVLRNGKAVSIPAPAPASPASGTTPGSDIELLIDLDSPGSCTDTADPRRHPRASDQSPSPSKSIPSNSYLSELEDLDPAPFFHAGHGLPAPLDSPLPPLLNPADPLATDLLADQFNALHVLPTS</sequence>
<feature type="compositionally biased region" description="Basic and acidic residues" evidence="1">
    <location>
        <begin position="43"/>
        <end position="60"/>
    </location>
</feature>
<protein>
    <recommendedName>
        <fullName evidence="2">SprT-like domain-containing protein</fullName>
    </recommendedName>
</protein>
<dbReference type="GO" id="GO:0005634">
    <property type="term" value="C:nucleus"/>
    <property type="evidence" value="ECO:0007669"/>
    <property type="project" value="TreeGrafter"/>
</dbReference>
<proteinExistence type="predicted"/>
<feature type="domain" description="SprT-like" evidence="2">
    <location>
        <begin position="720"/>
        <end position="880"/>
    </location>
</feature>
<dbReference type="GO" id="GO:0006950">
    <property type="term" value="P:response to stress"/>
    <property type="evidence" value="ECO:0007669"/>
    <property type="project" value="UniProtKB-ARBA"/>
</dbReference>
<dbReference type="InterPro" id="IPR006640">
    <property type="entry name" value="SprT-like_domain"/>
</dbReference>
<evidence type="ECO:0000313" key="4">
    <source>
        <dbReference type="Proteomes" id="UP000235392"/>
    </source>
</evidence>
<dbReference type="EMBL" id="PGCI01000727">
    <property type="protein sequence ID" value="PLW18736.1"/>
    <property type="molecule type" value="Genomic_DNA"/>
</dbReference>
<feature type="compositionally biased region" description="Polar residues" evidence="1">
    <location>
        <begin position="83"/>
        <end position="93"/>
    </location>
</feature>
<dbReference type="Proteomes" id="UP000235392">
    <property type="component" value="Unassembled WGS sequence"/>
</dbReference>
<feature type="compositionally biased region" description="Low complexity" evidence="1">
    <location>
        <begin position="896"/>
        <end position="905"/>
    </location>
</feature>
<evidence type="ECO:0000256" key="1">
    <source>
        <dbReference type="SAM" id="MobiDB-lite"/>
    </source>
</evidence>
<feature type="region of interest" description="Disordered" evidence="1">
    <location>
        <begin position="889"/>
        <end position="946"/>
    </location>
</feature>
<feature type="compositionally biased region" description="Low complexity" evidence="1">
    <location>
        <begin position="336"/>
        <end position="382"/>
    </location>
</feature>
<comment type="caution">
    <text evidence="3">The sequence shown here is derived from an EMBL/GenBank/DDBJ whole genome shotgun (WGS) entry which is preliminary data.</text>
</comment>
<dbReference type="SMART" id="SM00731">
    <property type="entry name" value="SprT"/>
    <property type="match status" value="1"/>
</dbReference>
<feature type="compositionally biased region" description="Low complexity" evidence="1">
    <location>
        <begin position="469"/>
        <end position="484"/>
    </location>
</feature>
<feature type="compositionally biased region" description="Basic and acidic residues" evidence="1">
    <location>
        <begin position="668"/>
        <end position="688"/>
    </location>
</feature>
<feature type="compositionally biased region" description="Low complexity" evidence="1">
    <location>
        <begin position="190"/>
        <end position="212"/>
    </location>
</feature>
<gene>
    <name evidence="3" type="ORF">PCASD_15383</name>
</gene>
<feature type="compositionally biased region" description="Low complexity" evidence="1">
    <location>
        <begin position="932"/>
        <end position="946"/>
    </location>
</feature>
<feature type="compositionally biased region" description="Basic and acidic residues" evidence="1">
    <location>
        <begin position="521"/>
        <end position="532"/>
    </location>
</feature>